<dbReference type="Proteomes" id="UP001500279">
    <property type="component" value="Unassembled WGS sequence"/>
</dbReference>
<proteinExistence type="predicted"/>
<dbReference type="InterPro" id="IPR013096">
    <property type="entry name" value="Cupin_2"/>
</dbReference>
<dbReference type="InterPro" id="IPR014710">
    <property type="entry name" value="RmlC-like_jellyroll"/>
</dbReference>
<dbReference type="PANTHER" id="PTHR35848">
    <property type="entry name" value="OXALATE-BINDING PROTEIN"/>
    <property type="match status" value="1"/>
</dbReference>
<sequence length="172" mass="18751">MGNSNDGSAATALAGKLIRNFRQAELQHRVREPLYDSHSVRLARGTAAQGLGLSVVTVAPGKRASPYHLHHAEEEMFIIVSGSGTLRVAGEMLPLVEGDVVFIPPGPEYPHQIINTSDQPLAYLAISNRCKVEVCEYPDSDKFQADVSTDAGTSFEATRRRGDELDYWDGEP</sequence>
<evidence type="ECO:0000313" key="4">
    <source>
        <dbReference type="Proteomes" id="UP001500279"/>
    </source>
</evidence>
<reference evidence="3 4" key="1">
    <citation type="journal article" date="2019" name="Int. J. Syst. Evol. Microbiol.">
        <title>The Global Catalogue of Microorganisms (GCM) 10K type strain sequencing project: providing services to taxonomists for standard genome sequencing and annotation.</title>
        <authorList>
            <consortium name="The Broad Institute Genomics Platform"/>
            <consortium name="The Broad Institute Genome Sequencing Center for Infectious Disease"/>
            <person name="Wu L."/>
            <person name="Ma J."/>
        </authorList>
    </citation>
    <scope>NUCLEOTIDE SEQUENCE [LARGE SCALE GENOMIC DNA]</scope>
    <source>
        <strain evidence="3 4">JCM 15503</strain>
    </source>
</reference>
<gene>
    <name evidence="3" type="ORF">GCM10009107_59500</name>
</gene>
<keyword evidence="1" id="KW-0479">Metal-binding</keyword>
<dbReference type="RefSeq" id="WP_141288629.1">
    <property type="nucleotide sequence ID" value="NZ_BAAAEW010000047.1"/>
</dbReference>
<dbReference type="InterPro" id="IPR011051">
    <property type="entry name" value="RmlC_Cupin_sf"/>
</dbReference>
<evidence type="ECO:0000259" key="2">
    <source>
        <dbReference type="Pfam" id="PF07883"/>
    </source>
</evidence>
<accession>A0ABN1KJV6</accession>
<comment type="caution">
    <text evidence="3">The sequence shown here is derived from an EMBL/GenBank/DDBJ whole genome shotgun (WGS) entry which is preliminary data.</text>
</comment>
<dbReference type="Pfam" id="PF07883">
    <property type="entry name" value="Cupin_2"/>
    <property type="match status" value="1"/>
</dbReference>
<organism evidence="3 4">
    <name type="scientific">Ideonella azotifigens</name>
    <dbReference type="NCBI Taxonomy" id="513160"/>
    <lineage>
        <taxon>Bacteria</taxon>
        <taxon>Pseudomonadati</taxon>
        <taxon>Pseudomonadota</taxon>
        <taxon>Betaproteobacteria</taxon>
        <taxon>Burkholderiales</taxon>
        <taxon>Sphaerotilaceae</taxon>
        <taxon>Ideonella</taxon>
    </lineage>
</organism>
<dbReference type="EMBL" id="BAAAEW010000047">
    <property type="protein sequence ID" value="GAA0769053.1"/>
    <property type="molecule type" value="Genomic_DNA"/>
</dbReference>
<dbReference type="PANTHER" id="PTHR35848:SF6">
    <property type="entry name" value="CUPIN TYPE-2 DOMAIN-CONTAINING PROTEIN"/>
    <property type="match status" value="1"/>
</dbReference>
<keyword evidence="4" id="KW-1185">Reference proteome</keyword>
<evidence type="ECO:0000256" key="1">
    <source>
        <dbReference type="ARBA" id="ARBA00022723"/>
    </source>
</evidence>
<dbReference type="InterPro" id="IPR051610">
    <property type="entry name" value="GPI/OXD"/>
</dbReference>
<feature type="domain" description="Cupin type-2" evidence="2">
    <location>
        <begin position="55"/>
        <end position="126"/>
    </location>
</feature>
<protein>
    <submittedName>
        <fullName evidence="3">Cupin domain-containing protein</fullName>
    </submittedName>
</protein>
<evidence type="ECO:0000313" key="3">
    <source>
        <dbReference type="EMBL" id="GAA0769053.1"/>
    </source>
</evidence>
<dbReference type="CDD" id="cd02224">
    <property type="entry name" value="cupin_SPO2919-like"/>
    <property type="match status" value="1"/>
</dbReference>
<name>A0ABN1KJV6_9BURK</name>
<dbReference type="SUPFAM" id="SSF51182">
    <property type="entry name" value="RmlC-like cupins"/>
    <property type="match status" value="1"/>
</dbReference>
<dbReference type="Gene3D" id="2.60.120.10">
    <property type="entry name" value="Jelly Rolls"/>
    <property type="match status" value="1"/>
</dbReference>